<keyword evidence="3" id="KW-1185">Reference proteome</keyword>
<evidence type="ECO:0000313" key="3">
    <source>
        <dbReference type="Proteomes" id="UP000723463"/>
    </source>
</evidence>
<feature type="region of interest" description="Disordered" evidence="1">
    <location>
        <begin position="49"/>
        <end position="69"/>
    </location>
</feature>
<organism evidence="2 3">
    <name type="scientific">Mortierella hygrophila</name>
    <dbReference type="NCBI Taxonomy" id="979708"/>
    <lineage>
        <taxon>Eukaryota</taxon>
        <taxon>Fungi</taxon>
        <taxon>Fungi incertae sedis</taxon>
        <taxon>Mucoromycota</taxon>
        <taxon>Mortierellomycotina</taxon>
        <taxon>Mortierellomycetes</taxon>
        <taxon>Mortierellales</taxon>
        <taxon>Mortierellaceae</taxon>
        <taxon>Mortierella</taxon>
    </lineage>
</organism>
<feature type="compositionally biased region" description="Low complexity" evidence="1">
    <location>
        <begin position="49"/>
        <end position="63"/>
    </location>
</feature>
<dbReference type="EMBL" id="JAAAXW010000132">
    <property type="protein sequence ID" value="KAF9542671.1"/>
    <property type="molecule type" value="Genomic_DNA"/>
</dbReference>
<comment type="caution">
    <text evidence="2">The sequence shown here is derived from an EMBL/GenBank/DDBJ whole genome shotgun (WGS) entry which is preliminary data.</text>
</comment>
<reference evidence="2" key="1">
    <citation type="journal article" date="2020" name="Fungal Divers.">
        <title>Resolving the Mortierellaceae phylogeny through synthesis of multi-gene phylogenetics and phylogenomics.</title>
        <authorList>
            <person name="Vandepol N."/>
            <person name="Liber J."/>
            <person name="Desiro A."/>
            <person name="Na H."/>
            <person name="Kennedy M."/>
            <person name="Barry K."/>
            <person name="Grigoriev I.V."/>
            <person name="Miller A.N."/>
            <person name="O'Donnell K."/>
            <person name="Stajich J.E."/>
            <person name="Bonito G."/>
        </authorList>
    </citation>
    <scope>NUCLEOTIDE SEQUENCE</scope>
    <source>
        <strain evidence="2">NRRL 2591</strain>
    </source>
</reference>
<gene>
    <name evidence="2" type="ORF">EC957_001726</name>
</gene>
<name>A0A9P6F4E6_9FUNG</name>
<sequence>MQNWYYLYKPLLPRLFHTINTSNNKRMLITYGPLFLVAYDHAALAAANDTTSNNSSPTETPASGESPTVSPPSFLRLMVNLAHLRYIMANFSGLQIFQLENAKSLSPTSTYWAFVSCPLSHKDFHLKLKDLEDYIKSSEIRVASEVAAVPLGVGCSGDTAGKILHRAEHIQEFVTAYPAHILLQVAVSQPWASTKTQKPELATDFGGEEYK</sequence>
<dbReference type="AlphaFoldDB" id="A0A9P6F4E6"/>
<accession>A0A9P6F4E6</accession>
<evidence type="ECO:0000313" key="2">
    <source>
        <dbReference type="EMBL" id="KAF9542671.1"/>
    </source>
</evidence>
<proteinExistence type="predicted"/>
<dbReference type="Proteomes" id="UP000723463">
    <property type="component" value="Unassembled WGS sequence"/>
</dbReference>
<evidence type="ECO:0000256" key="1">
    <source>
        <dbReference type="SAM" id="MobiDB-lite"/>
    </source>
</evidence>
<protein>
    <submittedName>
        <fullName evidence="2">Uncharacterized protein</fullName>
    </submittedName>
</protein>